<dbReference type="Gene3D" id="3.30.200.20">
    <property type="entry name" value="Phosphorylase Kinase, domain 1"/>
    <property type="match status" value="1"/>
</dbReference>
<dbReference type="EC" id="2.7.11.1" evidence="1"/>
<keyword evidence="6" id="KW-0067">ATP-binding</keyword>
<dbReference type="EMBL" id="CP045851">
    <property type="protein sequence ID" value="QGG96889.1"/>
    <property type="molecule type" value="Genomic_DNA"/>
</dbReference>
<dbReference type="FunFam" id="1.10.510.10:FF:000021">
    <property type="entry name" value="Serine/threonine protein kinase"/>
    <property type="match status" value="1"/>
</dbReference>
<keyword evidence="8" id="KW-0812">Transmembrane</keyword>
<dbReference type="PANTHER" id="PTHR43289:SF6">
    <property type="entry name" value="SERINE_THREONINE-PROTEIN KINASE NEKL-3"/>
    <property type="match status" value="1"/>
</dbReference>
<evidence type="ECO:0000313" key="10">
    <source>
        <dbReference type="EMBL" id="QGG96889.1"/>
    </source>
</evidence>
<dbReference type="GO" id="GO:0004674">
    <property type="term" value="F:protein serine/threonine kinase activity"/>
    <property type="evidence" value="ECO:0007669"/>
    <property type="project" value="UniProtKB-KW"/>
</dbReference>
<keyword evidence="11" id="KW-1185">Reference proteome</keyword>
<reference evidence="10 11" key="1">
    <citation type="submission" date="2019-11" db="EMBL/GenBank/DDBJ databases">
        <authorList>
            <person name="He Y."/>
        </authorList>
    </citation>
    <scope>NUCLEOTIDE SEQUENCE [LARGE SCALE GENOMIC DNA]</scope>
    <source>
        <strain evidence="10 11">SCSIO 58843</strain>
    </source>
</reference>
<evidence type="ECO:0000256" key="4">
    <source>
        <dbReference type="ARBA" id="ARBA00022741"/>
    </source>
</evidence>
<sequence>MPEHSSPVPSSPADLDGRLLGGRYRVGPVIATGGMAQVRRATDEVLGRAVALKLLHPHLAADPTIVDRFRHEALAAARLSHPAIVSIYDTIEDDVNAIVMELVEGITLRQFLDQQGPLSPKDAVDVVAGVADALQAAHEAGIVHRDVKPANILLCEDRRVMVTDFGIAKAAVDQDLTSAGTMIGTAKYLAPEQVRGDRVDPRTDVYALGVVLYECLCGRPPFEADTDAATALARLHRDPLRPRQVRPSVPPALDDLTMQALQRDPDDRPTTTAALRAALLAADHHDGGPARDLTTSAPLPLADPDAQAALVRGERRWLVPTLLVVLVGGALVLAAVLIGRTDAGQDLFDRARGVVGTDDDPPAATEPAPLAAQASAYDPQRGDGENDDLVGQAVDGDPATTWPTEFYSDRQLGSKDGVGIVLTLDEPAEVHQLVVTSPSDQWSASVHLADAPSDALEGWGEPVTTIDDVAPGTTTIDLGGRRAGAVLLWITDLGPGPAGELRVEIAEAEVVGR</sequence>
<gene>
    <name evidence="10" type="ORF">GH723_18275</name>
</gene>
<dbReference type="GO" id="GO:0005524">
    <property type="term" value="F:ATP binding"/>
    <property type="evidence" value="ECO:0007669"/>
    <property type="project" value="UniProtKB-KW"/>
</dbReference>
<evidence type="ECO:0000256" key="1">
    <source>
        <dbReference type="ARBA" id="ARBA00012513"/>
    </source>
</evidence>
<evidence type="ECO:0000256" key="6">
    <source>
        <dbReference type="ARBA" id="ARBA00022840"/>
    </source>
</evidence>
<dbReference type="AlphaFoldDB" id="A0A5Q2RJD3"/>
<dbReference type="SUPFAM" id="SSF56112">
    <property type="entry name" value="Protein kinase-like (PK-like)"/>
    <property type="match status" value="1"/>
</dbReference>
<dbReference type="InterPro" id="IPR000719">
    <property type="entry name" value="Prot_kinase_dom"/>
</dbReference>
<evidence type="ECO:0000256" key="8">
    <source>
        <dbReference type="SAM" id="Phobius"/>
    </source>
</evidence>
<keyword evidence="3" id="KW-0808">Transferase</keyword>
<dbReference type="CDD" id="cd14014">
    <property type="entry name" value="STKc_PknB_like"/>
    <property type="match status" value="1"/>
</dbReference>
<name>A0A5Q2RJD3_9ACTN</name>
<evidence type="ECO:0000256" key="2">
    <source>
        <dbReference type="ARBA" id="ARBA00022527"/>
    </source>
</evidence>
<protein>
    <recommendedName>
        <fullName evidence="1">non-specific serine/threonine protein kinase</fullName>
        <ecNumber evidence="1">2.7.11.1</ecNumber>
    </recommendedName>
</protein>
<dbReference type="PROSITE" id="PS00108">
    <property type="entry name" value="PROTEIN_KINASE_ST"/>
    <property type="match status" value="1"/>
</dbReference>
<dbReference type="RefSeq" id="WP_153760991.1">
    <property type="nucleotide sequence ID" value="NZ_CP045851.1"/>
</dbReference>
<dbReference type="PANTHER" id="PTHR43289">
    <property type="entry name" value="MITOGEN-ACTIVATED PROTEIN KINASE KINASE KINASE 20-RELATED"/>
    <property type="match status" value="1"/>
</dbReference>
<keyword evidence="4" id="KW-0547">Nucleotide-binding</keyword>
<evidence type="ECO:0000256" key="3">
    <source>
        <dbReference type="ARBA" id="ARBA00022679"/>
    </source>
</evidence>
<dbReference type="Proteomes" id="UP000334019">
    <property type="component" value="Chromosome"/>
</dbReference>
<dbReference type="SMART" id="SM00220">
    <property type="entry name" value="S_TKc"/>
    <property type="match status" value="1"/>
</dbReference>
<evidence type="ECO:0000256" key="7">
    <source>
        <dbReference type="SAM" id="MobiDB-lite"/>
    </source>
</evidence>
<dbReference type="InterPro" id="IPR011009">
    <property type="entry name" value="Kinase-like_dom_sf"/>
</dbReference>
<organism evidence="10 11">
    <name type="scientific">Actinomarinicola tropica</name>
    <dbReference type="NCBI Taxonomy" id="2789776"/>
    <lineage>
        <taxon>Bacteria</taxon>
        <taxon>Bacillati</taxon>
        <taxon>Actinomycetota</taxon>
        <taxon>Acidimicrobiia</taxon>
        <taxon>Acidimicrobiales</taxon>
        <taxon>Iamiaceae</taxon>
        <taxon>Actinomarinicola</taxon>
    </lineage>
</organism>
<dbReference type="PROSITE" id="PS50011">
    <property type="entry name" value="PROTEIN_KINASE_DOM"/>
    <property type="match status" value="1"/>
</dbReference>
<dbReference type="InterPro" id="IPR008271">
    <property type="entry name" value="Ser/Thr_kinase_AS"/>
</dbReference>
<feature type="domain" description="Protein kinase" evidence="9">
    <location>
        <begin position="24"/>
        <end position="280"/>
    </location>
</feature>
<evidence type="ECO:0000259" key="9">
    <source>
        <dbReference type="PROSITE" id="PS50011"/>
    </source>
</evidence>
<dbReference type="Pfam" id="PF00069">
    <property type="entry name" value="Pkinase"/>
    <property type="match status" value="1"/>
</dbReference>
<keyword evidence="5 10" id="KW-0418">Kinase</keyword>
<evidence type="ECO:0000313" key="11">
    <source>
        <dbReference type="Proteomes" id="UP000334019"/>
    </source>
</evidence>
<keyword evidence="2" id="KW-0723">Serine/threonine-protein kinase</keyword>
<feature type="region of interest" description="Disordered" evidence="7">
    <location>
        <begin position="353"/>
        <end position="405"/>
    </location>
</feature>
<keyword evidence="8" id="KW-1133">Transmembrane helix</keyword>
<feature type="compositionally biased region" description="Low complexity" evidence="7">
    <location>
        <begin position="362"/>
        <end position="379"/>
    </location>
</feature>
<dbReference type="Gene3D" id="1.10.510.10">
    <property type="entry name" value="Transferase(Phosphotransferase) domain 1"/>
    <property type="match status" value="1"/>
</dbReference>
<feature type="transmembrane region" description="Helical" evidence="8">
    <location>
        <begin position="317"/>
        <end position="338"/>
    </location>
</feature>
<dbReference type="KEGG" id="atq:GH723_18275"/>
<keyword evidence="8" id="KW-0472">Membrane</keyword>
<evidence type="ECO:0000256" key="5">
    <source>
        <dbReference type="ARBA" id="ARBA00022777"/>
    </source>
</evidence>
<accession>A0A5Q2RJD3</accession>
<proteinExistence type="predicted"/>